<proteinExistence type="predicted"/>
<sequence length="75" mass="8596">MLYYERASENDNLSAEDLRQALYSALDKIGTKKKVLAIPPDITRFHSQAGILTQFAWQYYSEKMTDILPALGTHF</sequence>
<dbReference type="AlphaFoldDB" id="X1U5I8"/>
<reference evidence="1" key="1">
    <citation type="journal article" date="2014" name="Front. Microbiol.">
        <title>High frequency of phylogenetically diverse reductive dehalogenase-homologous genes in deep subseafloor sedimentary metagenomes.</title>
        <authorList>
            <person name="Kawai M."/>
            <person name="Futagami T."/>
            <person name="Toyoda A."/>
            <person name="Takaki Y."/>
            <person name="Nishi S."/>
            <person name="Hori S."/>
            <person name="Arai W."/>
            <person name="Tsubouchi T."/>
            <person name="Morono Y."/>
            <person name="Uchiyama I."/>
            <person name="Ito T."/>
            <person name="Fujiyama A."/>
            <person name="Inagaki F."/>
            <person name="Takami H."/>
        </authorList>
    </citation>
    <scope>NUCLEOTIDE SEQUENCE</scope>
    <source>
        <strain evidence="1">Expedition CK06-06</strain>
    </source>
</reference>
<organism evidence="1">
    <name type="scientific">marine sediment metagenome</name>
    <dbReference type="NCBI Taxonomy" id="412755"/>
    <lineage>
        <taxon>unclassified sequences</taxon>
        <taxon>metagenomes</taxon>
        <taxon>ecological metagenomes</taxon>
    </lineage>
</organism>
<dbReference type="EMBL" id="BARW01020733">
    <property type="protein sequence ID" value="GAI95085.1"/>
    <property type="molecule type" value="Genomic_DNA"/>
</dbReference>
<dbReference type="Gene3D" id="3.40.50.11440">
    <property type="match status" value="1"/>
</dbReference>
<protein>
    <recommendedName>
        <fullName evidence="2">LarA-like N-terminal domain-containing protein</fullName>
    </recommendedName>
</protein>
<comment type="caution">
    <text evidence="1">The sequence shown here is derived from an EMBL/GenBank/DDBJ whole genome shotgun (WGS) entry which is preliminary data.</text>
</comment>
<dbReference type="PANTHER" id="PTHR33171:SF17">
    <property type="entry name" value="LARA-LIKE N-TERMINAL DOMAIN-CONTAINING PROTEIN"/>
    <property type="match status" value="1"/>
</dbReference>
<gene>
    <name evidence="1" type="ORF">S12H4_34968</name>
</gene>
<dbReference type="PANTHER" id="PTHR33171">
    <property type="entry name" value="LAR_N DOMAIN-CONTAINING PROTEIN"/>
    <property type="match status" value="1"/>
</dbReference>
<accession>X1U5I8</accession>
<evidence type="ECO:0008006" key="2">
    <source>
        <dbReference type="Google" id="ProtNLM"/>
    </source>
</evidence>
<name>X1U5I8_9ZZZZ</name>
<feature type="non-terminal residue" evidence="1">
    <location>
        <position position="75"/>
    </location>
</feature>
<dbReference type="InterPro" id="IPR048068">
    <property type="entry name" value="LarA-like"/>
</dbReference>
<evidence type="ECO:0000313" key="1">
    <source>
        <dbReference type="EMBL" id="GAI95085.1"/>
    </source>
</evidence>